<dbReference type="InterPro" id="IPR036869">
    <property type="entry name" value="J_dom_sf"/>
</dbReference>
<keyword evidence="3" id="KW-0564">Palmitate</keyword>
<accession>A0AAV7JJN3</accession>
<dbReference type="PROSITE" id="PS50076">
    <property type="entry name" value="DNAJ_2"/>
    <property type="match status" value="1"/>
</dbReference>
<gene>
    <name evidence="8" type="ORF">LOD99_6857</name>
</gene>
<evidence type="ECO:0000256" key="1">
    <source>
        <dbReference type="ARBA" id="ARBA00004635"/>
    </source>
</evidence>
<protein>
    <submittedName>
        <fullName evidence="8">DnaJ-like protein subfamily C member 5-like isoform X1</fullName>
    </submittedName>
</protein>
<dbReference type="Proteomes" id="UP001165289">
    <property type="component" value="Unassembled WGS sequence"/>
</dbReference>
<dbReference type="CDD" id="cd06257">
    <property type="entry name" value="DnaJ"/>
    <property type="match status" value="1"/>
</dbReference>
<dbReference type="SMART" id="SM00271">
    <property type="entry name" value="DnaJ"/>
    <property type="match status" value="1"/>
</dbReference>
<dbReference type="Pfam" id="PF00226">
    <property type="entry name" value="DnaJ"/>
    <property type="match status" value="1"/>
</dbReference>
<evidence type="ECO:0000259" key="7">
    <source>
        <dbReference type="PROSITE" id="PS50076"/>
    </source>
</evidence>
<dbReference type="GO" id="GO:0005737">
    <property type="term" value="C:cytoplasm"/>
    <property type="evidence" value="ECO:0007669"/>
    <property type="project" value="UniProtKB-ARBA"/>
</dbReference>
<evidence type="ECO:0000256" key="3">
    <source>
        <dbReference type="ARBA" id="ARBA00023139"/>
    </source>
</evidence>
<evidence type="ECO:0000256" key="6">
    <source>
        <dbReference type="SAM" id="MobiDB-lite"/>
    </source>
</evidence>
<dbReference type="PANTHER" id="PTHR44027:SF7">
    <property type="entry name" value="DNAJ HOMOLOG SUBFAMILY C MEMBER 5 HOMOLOG"/>
    <property type="match status" value="1"/>
</dbReference>
<dbReference type="InterPro" id="IPR051434">
    <property type="entry name" value="DnaJ_C_subfamily_member5"/>
</dbReference>
<name>A0AAV7JJN3_9METZ</name>
<dbReference type="GO" id="GO:0016020">
    <property type="term" value="C:membrane"/>
    <property type="evidence" value="ECO:0007669"/>
    <property type="project" value="UniProtKB-SubCell"/>
</dbReference>
<keyword evidence="2" id="KW-0472">Membrane</keyword>
<dbReference type="PRINTS" id="PR00625">
    <property type="entry name" value="JDOMAIN"/>
</dbReference>
<dbReference type="SUPFAM" id="SSF46565">
    <property type="entry name" value="Chaperone J-domain"/>
    <property type="match status" value="1"/>
</dbReference>
<dbReference type="EMBL" id="JAKMXF010000322">
    <property type="protein sequence ID" value="KAI6649138.1"/>
    <property type="molecule type" value="Genomic_DNA"/>
</dbReference>
<comment type="subcellular location">
    <subcellularLocation>
        <location evidence="1">Membrane</location>
        <topology evidence="1">Lipid-anchor</topology>
    </subcellularLocation>
</comment>
<organism evidence="8 9">
    <name type="scientific">Oopsacas minuta</name>
    <dbReference type="NCBI Taxonomy" id="111878"/>
    <lineage>
        <taxon>Eukaryota</taxon>
        <taxon>Metazoa</taxon>
        <taxon>Porifera</taxon>
        <taxon>Hexactinellida</taxon>
        <taxon>Hexasterophora</taxon>
        <taxon>Lyssacinosida</taxon>
        <taxon>Leucopsacidae</taxon>
        <taxon>Oopsacas</taxon>
    </lineage>
</organism>
<evidence type="ECO:0000256" key="2">
    <source>
        <dbReference type="ARBA" id="ARBA00023136"/>
    </source>
</evidence>
<evidence type="ECO:0000313" key="8">
    <source>
        <dbReference type="EMBL" id="KAI6649138.1"/>
    </source>
</evidence>
<keyword evidence="4" id="KW-0143">Chaperone</keyword>
<dbReference type="PANTHER" id="PTHR44027">
    <property type="entry name" value="DNAJ HOMOLOG SUBFAMILY C MEMBER 5 HOMOLOG"/>
    <property type="match status" value="1"/>
</dbReference>
<keyword evidence="9" id="KW-1185">Reference proteome</keyword>
<keyword evidence="5" id="KW-0449">Lipoprotein</keyword>
<comment type="caution">
    <text evidence="8">The sequence shown here is derived from an EMBL/GenBank/DDBJ whole genome shotgun (WGS) entry which is preliminary data.</text>
</comment>
<proteinExistence type="predicted"/>
<reference evidence="8 9" key="1">
    <citation type="journal article" date="2023" name="BMC Biol.">
        <title>The compact genome of the sponge Oopsacas minuta (Hexactinellida) is lacking key metazoan core genes.</title>
        <authorList>
            <person name="Santini S."/>
            <person name="Schenkelaars Q."/>
            <person name="Jourda C."/>
            <person name="Duchesne M."/>
            <person name="Belahbib H."/>
            <person name="Rocher C."/>
            <person name="Selva M."/>
            <person name="Riesgo A."/>
            <person name="Vervoort M."/>
            <person name="Leys S.P."/>
            <person name="Kodjabachian L."/>
            <person name="Le Bivic A."/>
            <person name="Borchiellini C."/>
            <person name="Claverie J.M."/>
            <person name="Renard E."/>
        </authorList>
    </citation>
    <scope>NUCLEOTIDE SEQUENCE [LARGE SCALE GENOMIC DNA]</scope>
    <source>
        <strain evidence="8">SPO-2</strain>
    </source>
</reference>
<dbReference type="InterPro" id="IPR001623">
    <property type="entry name" value="DnaJ_domain"/>
</dbReference>
<dbReference type="AlphaFoldDB" id="A0AAV7JJN3"/>
<feature type="region of interest" description="Disordered" evidence="6">
    <location>
        <begin position="144"/>
        <end position="189"/>
    </location>
</feature>
<evidence type="ECO:0000256" key="4">
    <source>
        <dbReference type="ARBA" id="ARBA00023186"/>
    </source>
</evidence>
<evidence type="ECO:0000313" key="9">
    <source>
        <dbReference type="Proteomes" id="UP001165289"/>
    </source>
</evidence>
<dbReference type="Gene3D" id="1.10.287.110">
    <property type="entry name" value="DnaJ domain"/>
    <property type="match status" value="1"/>
</dbReference>
<evidence type="ECO:0000256" key="5">
    <source>
        <dbReference type="ARBA" id="ARBA00023288"/>
    </source>
</evidence>
<sequence length="189" mass="21275">MSRDFEESTIVQDPYEVLGVQRTATQDEIKKAYRKLALKQHPDKNPNDPRAPDRFKKTNKAYKILSEPSKKRIYDKYGQAGLKLAEQFGDDNIETYLMLQNPCFQCLCCSCIFLSCLATCCCCCLCCCCCCGKLLPDDDFSGIRPEDLEDDDPVTIQPGVPPPPYGSERDPLITTQPVLDQSDSDKRAI</sequence>
<feature type="domain" description="J" evidence="7">
    <location>
        <begin position="13"/>
        <end position="78"/>
    </location>
</feature>